<name>A0A1X6XJA8_9MICO</name>
<dbReference type="AlphaFoldDB" id="A0A1X6XJA8"/>
<proteinExistence type="predicted"/>
<evidence type="ECO:0000313" key="3">
    <source>
        <dbReference type="Proteomes" id="UP000196581"/>
    </source>
</evidence>
<feature type="compositionally biased region" description="Basic and acidic residues" evidence="1">
    <location>
        <begin position="502"/>
        <end position="532"/>
    </location>
</feature>
<organism evidence="2 3">
    <name type="scientific">Brevibacterium yomogidense</name>
    <dbReference type="NCBI Taxonomy" id="946573"/>
    <lineage>
        <taxon>Bacteria</taxon>
        <taxon>Bacillati</taxon>
        <taxon>Actinomycetota</taxon>
        <taxon>Actinomycetes</taxon>
        <taxon>Micrococcales</taxon>
        <taxon>Brevibacteriaceae</taxon>
        <taxon>Brevibacterium</taxon>
    </lineage>
</organism>
<feature type="region of interest" description="Disordered" evidence="1">
    <location>
        <begin position="435"/>
        <end position="478"/>
    </location>
</feature>
<gene>
    <name evidence="2" type="ORF">FM105_10600</name>
</gene>
<protein>
    <submittedName>
        <fullName evidence="2">Uncharacterized protein</fullName>
    </submittedName>
</protein>
<dbReference type="EMBL" id="FWFF01000017">
    <property type="protein sequence ID" value="SLM99223.1"/>
    <property type="molecule type" value="Genomic_DNA"/>
</dbReference>
<feature type="region of interest" description="Disordered" evidence="1">
    <location>
        <begin position="493"/>
        <end position="546"/>
    </location>
</feature>
<sequence length="546" mass="59443">MSSTAHHESLVIIAGDDTAVLDQQLRRRGMPTLGQPASSTDPACQLLPLFLSALVPPVDVHRVAEFLSFRVTVQRDPHQAESRSAGIVPHAVRNALLGALVAEPGISGDDDSAWVHALFALRAAAQTDDDRRAVSAWSIAQSLDGFLRTDPPTVADNSVDVDSITAAVGWLAQRVRALGGGEPTRFIDIATAHISTFLDTLRLIGSQTLLIRELFDIVEVCAPSAITPASPAHAAPWTVVTDPAHVPPGAETVLWWSAHSPETSQPHIWDDDEAVALETAGATIPTAAQRDRLVQAASLRGLSHATNLIAFCPGVVGGAERRLHPALIQIAEQYAQHRPDLFSSPPPAVDDVLVHPAIAHPVACHGGGERWSLWDQSLSIRRVLPEEIAVPERVSRTVDGDFAHLLPHRLSYSQIDPAELPAGVDPGTRPESLLGLRRPGAHRQSDDRHACPRGRRTPRAYRSCRRRRGPLTADDREDLRAVRPAVRVRTAIAGPELAAQRPPHDNDRFTHPPLHRAERPRGADHRSRDGVHRTLHPHHRRYAPRL</sequence>
<feature type="compositionally biased region" description="Basic residues" evidence="1">
    <location>
        <begin position="533"/>
        <end position="546"/>
    </location>
</feature>
<feature type="compositionally biased region" description="Basic residues" evidence="1">
    <location>
        <begin position="451"/>
        <end position="469"/>
    </location>
</feature>
<accession>A0A1X6XJA8</accession>
<evidence type="ECO:0000313" key="2">
    <source>
        <dbReference type="EMBL" id="SLM99223.1"/>
    </source>
</evidence>
<evidence type="ECO:0000256" key="1">
    <source>
        <dbReference type="SAM" id="MobiDB-lite"/>
    </source>
</evidence>
<keyword evidence="3" id="KW-1185">Reference proteome</keyword>
<reference evidence="3" key="1">
    <citation type="submission" date="2017-02" db="EMBL/GenBank/DDBJ databases">
        <authorList>
            <person name="Dridi B."/>
        </authorList>
    </citation>
    <scope>NUCLEOTIDE SEQUENCE [LARGE SCALE GENOMIC DNA]</scope>
    <source>
        <strain evidence="3">B Co 03.10</strain>
    </source>
</reference>
<dbReference type="Proteomes" id="UP000196581">
    <property type="component" value="Unassembled WGS sequence"/>
</dbReference>